<dbReference type="Proteomes" id="UP000075243">
    <property type="component" value="Chromosome 8"/>
</dbReference>
<organism evidence="2 3">
    <name type="scientific">Cajanus cajan</name>
    <name type="common">Pigeon pea</name>
    <name type="synonym">Cajanus indicus</name>
    <dbReference type="NCBI Taxonomy" id="3821"/>
    <lineage>
        <taxon>Eukaryota</taxon>
        <taxon>Viridiplantae</taxon>
        <taxon>Streptophyta</taxon>
        <taxon>Embryophyta</taxon>
        <taxon>Tracheophyta</taxon>
        <taxon>Spermatophyta</taxon>
        <taxon>Magnoliopsida</taxon>
        <taxon>eudicotyledons</taxon>
        <taxon>Gunneridae</taxon>
        <taxon>Pentapetalae</taxon>
        <taxon>rosids</taxon>
        <taxon>fabids</taxon>
        <taxon>Fabales</taxon>
        <taxon>Fabaceae</taxon>
        <taxon>Papilionoideae</taxon>
        <taxon>50 kb inversion clade</taxon>
        <taxon>NPAAA clade</taxon>
        <taxon>indigoferoid/millettioid clade</taxon>
        <taxon>Phaseoleae</taxon>
        <taxon>Cajanus</taxon>
    </lineage>
</organism>
<dbReference type="STRING" id="3821.A0A151T5Z1"/>
<feature type="domain" description="Reverse transcriptase Ty1/copia-type" evidence="1">
    <location>
        <begin position="2"/>
        <end position="103"/>
    </location>
</feature>
<evidence type="ECO:0000313" key="3">
    <source>
        <dbReference type="Proteomes" id="UP000075243"/>
    </source>
</evidence>
<evidence type="ECO:0000259" key="1">
    <source>
        <dbReference type="Pfam" id="PF07727"/>
    </source>
</evidence>
<dbReference type="Gramene" id="C.cajan_16518.t">
    <property type="protein sequence ID" value="C.cajan_16518.t.cds1"/>
    <property type="gene ID" value="C.cajan_16518"/>
</dbReference>
<reference evidence="2 3" key="1">
    <citation type="journal article" date="2012" name="Nat. Biotechnol.">
        <title>Draft genome sequence of pigeonpea (Cajanus cajan), an orphan legume crop of resource-poor farmers.</title>
        <authorList>
            <person name="Varshney R.K."/>
            <person name="Chen W."/>
            <person name="Li Y."/>
            <person name="Bharti A.K."/>
            <person name="Saxena R.K."/>
            <person name="Schlueter J.A."/>
            <person name="Donoghue M.T."/>
            <person name="Azam S."/>
            <person name="Fan G."/>
            <person name="Whaley A.M."/>
            <person name="Farmer A.D."/>
            <person name="Sheridan J."/>
            <person name="Iwata A."/>
            <person name="Tuteja R."/>
            <person name="Penmetsa R.V."/>
            <person name="Wu W."/>
            <person name="Upadhyaya H.D."/>
            <person name="Yang S.P."/>
            <person name="Shah T."/>
            <person name="Saxena K.B."/>
            <person name="Michael T."/>
            <person name="McCombie W.R."/>
            <person name="Yang B."/>
            <person name="Zhang G."/>
            <person name="Yang H."/>
            <person name="Wang J."/>
            <person name="Spillane C."/>
            <person name="Cook D.R."/>
            <person name="May G.D."/>
            <person name="Xu X."/>
            <person name="Jackson S.A."/>
        </authorList>
    </citation>
    <scope>NUCLEOTIDE SEQUENCE [LARGE SCALE GENOMIC DNA]</scope>
    <source>
        <strain evidence="3">cv. Asha</strain>
    </source>
</reference>
<gene>
    <name evidence="2" type="ORF">KK1_017002</name>
</gene>
<dbReference type="EMBL" id="CM003610">
    <property type="protein sequence ID" value="KYP62468.1"/>
    <property type="molecule type" value="Genomic_DNA"/>
</dbReference>
<name>A0A151T5Z1_CAJCA</name>
<dbReference type="Pfam" id="PF07727">
    <property type="entry name" value="RVT_2"/>
    <property type="match status" value="1"/>
</dbReference>
<evidence type="ECO:0000313" key="2">
    <source>
        <dbReference type="EMBL" id="KYP62468.1"/>
    </source>
</evidence>
<sequence length="115" mass="13451">MTLAPVARLEAIRIMLAFATHKNIKLFKMDVKSVFLKGFIKEEVYAKQPLGFENPQLKEHVFKLKKALYGLKQALRAWYERLSNFLLDNDFVRGKNDTILFKKCLELISLLCKFI</sequence>
<dbReference type="AlphaFoldDB" id="A0A151T5Z1"/>
<keyword evidence="3" id="KW-1185">Reference proteome</keyword>
<accession>A0A151T5Z1</accession>
<protein>
    <submittedName>
        <fullName evidence="2">Retrovirus-related Pol polyprotein from transposon TNT 1-94</fullName>
    </submittedName>
</protein>
<proteinExistence type="predicted"/>
<dbReference type="InterPro" id="IPR013103">
    <property type="entry name" value="RVT_2"/>
</dbReference>